<protein>
    <submittedName>
        <fullName evidence="2">Uncharacterized protein</fullName>
    </submittedName>
</protein>
<organism evidence="2 3">
    <name type="scientific">Papaver somniferum</name>
    <name type="common">Opium poppy</name>
    <dbReference type="NCBI Taxonomy" id="3469"/>
    <lineage>
        <taxon>Eukaryota</taxon>
        <taxon>Viridiplantae</taxon>
        <taxon>Streptophyta</taxon>
        <taxon>Embryophyta</taxon>
        <taxon>Tracheophyta</taxon>
        <taxon>Spermatophyta</taxon>
        <taxon>Magnoliopsida</taxon>
        <taxon>Ranunculales</taxon>
        <taxon>Papaveraceae</taxon>
        <taxon>Papaveroideae</taxon>
        <taxon>Papaver</taxon>
    </lineage>
</organism>
<dbReference type="Proteomes" id="UP000316621">
    <property type="component" value="Chromosome 1"/>
</dbReference>
<proteinExistence type="predicted"/>
<evidence type="ECO:0000313" key="2">
    <source>
        <dbReference type="EMBL" id="RZC47807.1"/>
    </source>
</evidence>
<evidence type="ECO:0000256" key="1">
    <source>
        <dbReference type="SAM" id="MobiDB-lite"/>
    </source>
</evidence>
<dbReference type="AlphaFoldDB" id="A0A4Y7IFX9"/>
<accession>A0A4Y7IFX9</accession>
<feature type="region of interest" description="Disordered" evidence="1">
    <location>
        <begin position="50"/>
        <end position="78"/>
    </location>
</feature>
<name>A0A4Y7IFX9_PAPSO</name>
<gene>
    <name evidence="2" type="ORF">C5167_040759</name>
</gene>
<dbReference type="EMBL" id="CM010715">
    <property type="protein sequence ID" value="RZC47807.1"/>
    <property type="molecule type" value="Genomic_DNA"/>
</dbReference>
<feature type="compositionally biased region" description="Basic and acidic residues" evidence="1">
    <location>
        <begin position="69"/>
        <end position="78"/>
    </location>
</feature>
<keyword evidence="3" id="KW-1185">Reference proteome</keyword>
<evidence type="ECO:0000313" key="3">
    <source>
        <dbReference type="Proteomes" id="UP000316621"/>
    </source>
</evidence>
<feature type="compositionally biased region" description="Low complexity" evidence="1">
    <location>
        <begin position="54"/>
        <end position="64"/>
    </location>
</feature>
<dbReference type="Gramene" id="RZC47807">
    <property type="protein sequence ID" value="RZC47807"/>
    <property type="gene ID" value="C5167_040759"/>
</dbReference>
<reference evidence="2 3" key="1">
    <citation type="journal article" date="2018" name="Science">
        <title>The opium poppy genome and morphinan production.</title>
        <authorList>
            <person name="Guo L."/>
            <person name="Winzer T."/>
            <person name="Yang X."/>
            <person name="Li Y."/>
            <person name="Ning Z."/>
            <person name="He Z."/>
            <person name="Teodor R."/>
            <person name="Lu Y."/>
            <person name="Bowser T.A."/>
            <person name="Graham I.A."/>
            <person name="Ye K."/>
        </authorList>
    </citation>
    <scope>NUCLEOTIDE SEQUENCE [LARGE SCALE GENOMIC DNA]</scope>
    <source>
        <strain evidence="3">cv. HN1</strain>
        <tissue evidence="2">Leaves</tissue>
    </source>
</reference>
<sequence>MGLIELVMLRLGCVFELVLWRKVRVVNVWFQLGVASMEACCCSLKTFALHRHPSPSSSSSSSSSKNRFLHLDPDPEGETKINTLKLITDVIGNLCFQ</sequence>